<evidence type="ECO:0000313" key="1">
    <source>
        <dbReference type="EMBL" id="PVD25216.1"/>
    </source>
</evidence>
<dbReference type="AlphaFoldDB" id="A0A2T7NVP3"/>
<gene>
    <name evidence="1" type="ORF">C0Q70_15714</name>
</gene>
<reference evidence="1 2" key="1">
    <citation type="submission" date="2018-04" db="EMBL/GenBank/DDBJ databases">
        <title>The genome of golden apple snail Pomacea canaliculata provides insight into stress tolerance and invasive adaptation.</title>
        <authorList>
            <person name="Liu C."/>
            <person name="Liu B."/>
            <person name="Ren Y."/>
            <person name="Zhang Y."/>
            <person name="Wang H."/>
            <person name="Li S."/>
            <person name="Jiang F."/>
            <person name="Yin L."/>
            <person name="Zhang G."/>
            <person name="Qian W."/>
            <person name="Fan W."/>
        </authorList>
    </citation>
    <scope>NUCLEOTIDE SEQUENCE [LARGE SCALE GENOMIC DNA]</scope>
    <source>
        <strain evidence="1">SZHN2017</strain>
        <tissue evidence="1">Muscle</tissue>
    </source>
</reference>
<dbReference type="Proteomes" id="UP000245119">
    <property type="component" value="Linkage Group LG9"/>
</dbReference>
<protein>
    <submittedName>
        <fullName evidence="1">Uncharacterized protein</fullName>
    </submittedName>
</protein>
<comment type="caution">
    <text evidence="1">The sequence shown here is derived from an EMBL/GenBank/DDBJ whole genome shotgun (WGS) entry which is preliminary data.</text>
</comment>
<sequence>MRGTYSFLGFFPRKKNVSLAFKVLIGSEKDGEGWRRMGSLLKAPDGETRLVGAQWEFHVKVAIGARTCRGCDPSVIIHVLTGGAGVPVVGAEDLELAVLTLNGASGETQLGKELVVLTMKFTGLQPLQVLSGNFSVDP</sequence>
<dbReference type="EMBL" id="PZQS01000009">
    <property type="protein sequence ID" value="PVD25216.1"/>
    <property type="molecule type" value="Genomic_DNA"/>
</dbReference>
<evidence type="ECO:0000313" key="2">
    <source>
        <dbReference type="Proteomes" id="UP000245119"/>
    </source>
</evidence>
<name>A0A2T7NVP3_POMCA</name>
<proteinExistence type="predicted"/>
<accession>A0A2T7NVP3</accession>
<organism evidence="1 2">
    <name type="scientific">Pomacea canaliculata</name>
    <name type="common">Golden apple snail</name>
    <dbReference type="NCBI Taxonomy" id="400727"/>
    <lineage>
        <taxon>Eukaryota</taxon>
        <taxon>Metazoa</taxon>
        <taxon>Spiralia</taxon>
        <taxon>Lophotrochozoa</taxon>
        <taxon>Mollusca</taxon>
        <taxon>Gastropoda</taxon>
        <taxon>Caenogastropoda</taxon>
        <taxon>Architaenioglossa</taxon>
        <taxon>Ampullarioidea</taxon>
        <taxon>Ampullariidae</taxon>
        <taxon>Pomacea</taxon>
    </lineage>
</organism>
<keyword evidence="2" id="KW-1185">Reference proteome</keyword>